<dbReference type="Pfam" id="PF12697">
    <property type="entry name" value="Abhydrolase_6"/>
    <property type="match status" value="1"/>
</dbReference>
<dbReference type="PANTHER" id="PTHR37017:SF11">
    <property type="entry name" value="ESTERASE_LIPASE_THIOESTERASE DOMAIN-CONTAINING PROTEIN"/>
    <property type="match status" value="1"/>
</dbReference>
<dbReference type="SUPFAM" id="SSF53474">
    <property type="entry name" value="alpha/beta-Hydrolases"/>
    <property type="match status" value="1"/>
</dbReference>
<dbReference type="PANTHER" id="PTHR37017">
    <property type="entry name" value="AB HYDROLASE-1 DOMAIN-CONTAINING PROTEIN-RELATED"/>
    <property type="match status" value="1"/>
</dbReference>
<organism evidence="2">
    <name type="scientific">uncultured Chloroflexia bacterium</name>
    <dbReference type="NCBI Taxonomy" id="1672391"/>
    <lineage>
        <taxon>Bacteria</taxon>
        <taxon>Bacillati</taxon>
        <taxon>Chloroflexota</taxon>
        <taxon>Chloroflexia</taxon>
        <taxon>environmental samples</taxon>
    </lineage>
</organism>
<dbReference type="InterPro" id="IPR000073">
    <property type="entry name" value="AB_hydrolase_1"/>
</dbReference>
<sequence length="288" mass="30390">MNSTPGHISRRRMLQTSGIALAGLGLVGVTDYTNPRHQFVNERENLMSNNTAKSKPTIVLIHGAFADGSSWNDVMSTLIGQGYPVVAPSNPLRSVKGDSDYTASILNSIEGPLVLVGHSYGGSIISNAATGNRNVQALVYVAGYAPEAGESAGDLSGRFPGGTLGPTLAPPIPLPDGTNDLLIEQSKFRDQFCADVPEPQAKRMAASQRPCVDLALSEGSGEPAWKAIPSWFVFGELDKNIPAAAHRFMAERAGARETVEVKGASHALSVSYADTVADVILRAARHAK</sequence>
<protein>
    <submittedName>
        <fullName evidence="2">Probable signal peptide protein</fullName>
    </submittedName>
</protein>
<accession>A0A6J4JQH2</accession>
<name>A0A6J4JQH2_9CHLR</name>
<dbReference type="InterPro" id="IPR052897">
    <property type="entry name" value="Sec-Metab_Biosynth_Hydrolase"/>
</dbReference>
<dbReference type="EMBL" id="CADCTR010001179">
    <property type="protein sequence ID" value="CAA9284859.1"/>
    <property type="molecule type" value="Genomic_DNA"/>
</dbReference>
<dbReference type="PROSITE" id="PS51318">
    <property type="entry name" value="TAT"/>
    <property type="match status" value="1"/>
</dbReference>
<feature type="domain" description="AB hydrolase-1" evidence="1">
    <location>
        <begin position="58"/>
        <end position="278"/>
    </location>
</feature>
<dbReference type="InterPro" id="IPR006311">
    <property type="entry name" value="TAT_signal"/>
</dbReference>
<reference evidence="2" key="1">
    <citation type="submission" date="2020-02" db="EMBL/GenBank/DDBJ databases">
        <authorList>
            <person name="Meier V. D."/>
        </authorList>
    </citation>
    <scope>NUCLEOTIDE SEQUENCE</scope>
    <source>
        <strain evidence="2">AVDCRST_MAG93</strain>
    </source>
</reference>
<evidence type="ECO:0000259" key="1">
    <source>
        <dbReference type="Pfam" id="PF12697"/>
    </source>
</evidence>
<proteinExistence type="predicted"/>
<dbReference type="Gene3D" id="3.40.50.1820">
    <property type="entry name" value="alpha/beta hydrolase"/>
    <property type="match status" value="1"/>
</dbReference>
<dbReference type="AlphaFoldDB" id="A0A6J4JQH2"/>
<gene>
    <name evidence="2" type="ORF">AVDCRST_MAG93-3453</name>
</gene>
<dbReference type="InterPro" id="IPR029058">
    <property type="entry name" value="AB_hydrolase_fold"/>
</dbReference>
<evidence type="ECO:0000313" key="2">
    <source>
        <dbReference type="EMBL" id="CAA9284859.1"/>
    </source>
</evidence>